<dbReference type="Gene3D" id="1.20.1170.10">
    <property type="match status" value="1"/>
</dbReference>
<dbReference type="Proteomes" id="UP000525432">
    <property type="component" value="Unassembled WGS sequence"/>
</dbReference>
<name>A0A841UVR4_MICAE</name>
<keyword evidence="1" id="KW-0175">Coiled coil</keyword>
<sequence length="273" mass="30776">MIENLIDQIDNYARKISEDKNLPESTSIIKQHTAKFSQTYKPQLQNDIRTIKSFVQQYETVKPDLNRRLSAWKTGDKSAPLVMLDILNKLSATLKDVIQTNYKAFSNMSEYRNTILTDEQILNANANQLNSQLAGLKSRLNSKEAERRTIIERHSILVGILGSLGWASEELANLIVRHKTVEQDISDLTQQSNSLSNQTFQTNYALQTIQQLSSTMNTLENSLQNIVNSLTFTDKYMGQAIQSLHSASGANMEVVVEAYLNALAEQITLFSQS</sequence>
<dbReference type="Pfam" id="PF05791">
    <property type="entry name" value="Bacillus_HBL"/>
    <property type="match status" value="1"/>
</dbReference>
<feature type="coiled-coil region" evidence="1">
    <location>
        <begin position="119"/>
        <end position="146"/>
    </location>
</feature>
<dbReference type="InterPro" id="IPR008414">
    <property type="entry name" value="HBL"/>
</dbReference>
<gene>
    <name evidence="2" type="ORF">H0901_07520</name>
</gene>
<proteinExistence type="predicted"/>
<feature type="coiled-coil region" evidence="1">
    <location>
        <begin position="171"/>
        <end position="229"/>
    </location>
</feature>
<protein>
    <submittedName>
        <fullName evidence="2">HBL/NHE enterotoxin family protein</fullName>
    </submittedName>
</protein>
<dbReference type="EMBL" id="JACEGC010000025">
    <property type="protein sequence ID" value="MBC1195131.1"/>
    <property type="molecule type" value="Genomic_DNA"/>
</dbReference>
<dbReference type="AlphaFoldDB" id="A0A841UVR4"/>
<organism evidence="2 3">
    <name type="scientific">Microcystis aeruginosa BLCC-F158</name>
    <dbReference type="NCBI Taxonomy" id="2755316"/>
    <lineage>
        <taxon>Bacteria</taxon>
        <taxon>Bacillati</taxon>
        <taxon>Cyanobacteriota</taxon>
        <taxon>Cyanophyceae</taxon>
        <taxon>Oscillatoriophycideae</taxon>
        <taxon>Chroococcales</taxon>
        <taxon>Microcystaceae</taxon>
        <taxon>Microcystis</taxon>
    </lineage>
</organism>
<evidence type="ECO:0000313" key="3">
    <source>
        <dbReference type="Proteomes" id="UP000525432"/>
    </source>
</evidence>
<reference evidence="2 3" key="1">
    <citation type="submission" date="2020-07" db="EMBL/GenBank/DDBJ databases">
        <title>Genomes of two Microcystis aeruginosa (Cyanobacteria) strains from Florida (USA) with disparate toxicogenic potential.</title>
        <authorList>
            <person name="Lefler F.W."/>
            <person name="Barbosa M."/>
            <person name="Berthold D.E."/>
            <person name="Laughinghouse H.D. IV."/>
        </authorList>
    </citation>
    <scope>NUCLEOTIDE SEQUENCE [LARGE SCALE GENOMIC DNA]</scope>
    <source>
        <strain evidence="2 3">BLCCF158</strain>
    </source>
</reference>
<evidence type="ECO:0000313" key="2">
    <source>
        <dbReference type="EMBL" id="MBC1195131.1"/>
    </source>
</evidence>
<accession>A0A841UVR4</accession>
<dbReference type="RefSeq" id="WP_185239191.1">
    <property type="nucleotide sequence ID" value="NZ_JACEGC010000025.1"/>
</dbReference>
<dbReference type="SUPFAM" id="SSF58100">
    <property type="entry name" value="Bacterial hemolysins"/>
    <property type="match status" value="1"/>
</dbReference>
<dbReference type="GO" id="GO:0016020">
    <property type="term" value="C:membrane"/>
    <property type="evidence" value="ECO:0007669"/>
    <property type="project" value="InterPro"/>
</dbReference>
<comment type="caution">
    <text evidence="2">The sequence shown here is derived from an EMBL/GenBank/DDBJ whole genome shotgun (WGS) entry which is preliminary data.</text>
</comment>
<evidence type="ECO:0000256" key="1">
    <source>
        <dbReference type="SAM" id="Coils"/>
    </source>
</evidence>